<protein>
    <submittedName>
        <fullName evidence="1">Uncharacterized protein</fullName>
    </submittedName>
</protein>
<organism evidence="1 2">
    <name type="scientific">Aliikangiella marina</name>
    <dbReference type="NCBI Taxonomy" id="1712262"/>
    <lineage>
        <taxon>Bacteria</taxon>
        <taxon>Pseudomonadati</taxon>
        <taxon>Pseudomonadota</taxon>
        <taxon>Gammaproteobacteria</taxon>
        <taxon>Oceanospirillales</taxon>
        <taxon>Pleioneaceae</taxon>
        <taxon>Aliikangiella</taxon>
    </lineage>
</organism>
<reference evidence="1 2" key="1">
    <citation type="submission" date="2019-06" db="EMBL/GenBank/DDBJ databases">
        <title>Draft genome of Aliikangiella marina GYP-15.</title>
        <authorList>
            <person name="Wang G."/>
        </authorList>
    </citation>
    <scope>NUCLEOTIDE SEQUENCE [LARGE SCALE GENOMIC DNA]</scope>
    <source>
        <strain evidence="1 2">GYP-15</strain>
    </source>
</reference>
<gene>
    <name evidence="1" type="ORF">FLL45_04710</name>
</gene>
<dbReference type="RefSeq" id="WP_142940826.1">
    <property type="nucleotide sequence ID" value="NZ_VIKR01000001.1"/>
</dbReference>
<dbReference type="EMBL" id="VIKR01000001">
    <property type="protein sequence ID" value="TQV77252.1"/>
    <property type="molecule type" value="Genomic_DNA"/>
</dbReference>
<evidence type="ECO:0000313" key="2">
    <source>
        <dbReference type="Proteomes" id="UP000317839"/>
    </source>
</evidence>
<keyword evidence="2" id="KW-1185">Reference proteome</keyword>
<name>A0A545TJ45_9GAMM</name>
<dbReference type="AlphaFoldDB" id="A0A545TJ45"/>
<dbReference type="Proteomes" id="UP000317839">
    <property type="component" value="Unassembled WGS sequence"/>
</dbReference>
<dbReference type="PROSITE" id="PS51257">
    <property type="entry name" value="PROKAR_LIPOPROTEIN"/>
    <property type="match status" value="1"/>
</dbReference>
<accession>A0A545TJ45</accession>
<comment type="caution">
    <text evidence="1">The sequence shown here is derived from an EMBL/GenBank/DDBJ whole genome shotgun (WGS) entry which is preliminary data.</text>
</comment>
<evidence type="ECO:0000313" key="1">
    <source>
        <dbReference type="EMBL" id="TQV77252.1"/>
    </source>
</evidence>
<sequence length="139" mass="14575">MKILTVKSILVGFFALVFLMTGCGSSKVETTRIDCELNDIKITHDLVGTVSTIDTVTGTITIKCDDSPVEGVTISGSAGWWNLVSVGPSNSVGVIRVDKPAESLGHDDIGTNKTVSIIVNAYSSGSESSRAFPITIPIS</sequence>
<proteinExistence type="predicted"/>